<gene>
    <name evidence="6" type="primary">Avh</name>
</gene>
<evidence type="ECO:0000256" key="3">
    <source>
        <dbReference type="ARBA" id="ARBA00022525"/>
    </source>
</evidence>
<name>G1FR96_PHYSO</name>
<dbReference type="InterPro" id="IPR031825">
    <property type="entry name" value="RXLR"/>
</dbReference>
<comment type="function">
    <text evidence="5">Effector that suppresses plant defense responses during pathogen infection.</text>
</comment>
<dbReference type="Pfam" id="PF16810">
    <property type="entry name" value="RXLR"/>
    <property type="match status" value="1"/>
</dbReference>
<proteinExistence type="inferred from homology"/>
<comment type="domain">
    <text evidence="5">The RxLR-dEER motif acts to carry the protein into the host cell cytoplasm through binding to cell surface phosphatidylinositol-3-phosphate.</text>
</comment>
<reference evidence="6" key="1">
    <citation type="journal article" date="2011" name="Plant Cell">
        <title>Transcriptional programming and functional interactions within the Phytophthora sojae RXLR effector repertoire.</title>
        <authorList>
            <person name="Wang Q."/>
            <person name="Han C."/>
            <person name="Ferreira A.O."/>
            <person name="Yu X."/>
            <person name="Ye W."/>
            <person name="Tripathy S."/>
            <person name="Kale S.D."/>
            <person name="Gu B."/>
            <person name="Sheng Y."/>
            <person name="Sui Y."/>
            <person name="Wang X."/>
            <person name="Zhang Z."/>
            <person name="Cheng B."/>
            <person name="Dong S."/>
            <person name="Shan W."/>
            <person name="Zheng X."/>
            <person name="Dou D."/>
            <person name="Tyler B.M."/>
            <person name="Wang Y."/>
        </authorList>
    </citation>
    <scope>NUCLEOTIDE SEQUENCE</scope>
    <source>
        <strain evidence="6">P7074</strain>
    </source>
</reference>
<sequence length="164" mass="17869">MRSAALVVNAAAIHFNCIAQSTAASVAAAVGQPDAVHTPGDALHAKRFLRTSPLDDDDEERVNWFKSKLDAGAETFSKTKNKALVDKLNDPTFYNELVMADKVKLYETFASWKGLGITLEHLTTSVTGYNQVSHYMKSDGCHSPEYMVHGTSSSASQLRGLLYS</sequence>
<evidence type="ECO:0000256" key="1">
    <source>
        <dbReference type="ARBA" id="ARBA00004613"/>
    </source>
</evidence>
<evidence type="ECO:0000313" key="6">
    <source>
        <dbReference type="EMBL" id="AEK80634.1"/>
    </source>
</evidence>
<evidence type="ECO:0000256" key="4">
    <source>
        <dbReference type="ARBA" id="ARBA00022729"/>
    </source>
</evidence>
<keyword evidence="4" id="KW-0732">Signal</keyword>
<dbReference type="VEuPathDB" id="FungiDB:PHYSODRAFT_288881"/>
<dbReference type="EMBL" id="JN253821">
    <property type="protein sequence ID" value="AEK80634.1"/>
    <property type="molecule type" value="Genomic_DNA"/>
</dbReference>
<keyword evidence="3 5" id="KW-0964">Secreted</keyword>
<dbReference type="AlphaFoldDB" id="G1FR96"/>
<comment type="subcellular location">
    <subcellularLocation>
        <location evidence="1 5">Secreted</location>
    </subcellularLocation>
</comment>
<evidence type="ECO:0000256" key="2">
    <source>
        <dbReference type="ARBA" id="ARBA00010400"/>
    </source>
</evidence>
<organism evidence="6">
    <name type="scientific">Phytophthora sojae</name>
    <name type="common">Soybean stem and root rot agent</name>
    <name type="synonym">Phytophthora megasperma f. sp. glycines</name>
    <dbReference type="NCBI Taxonomy" id="67593"/>
    <lineage>
        <taxon>Eukaryota</taxon>
        <taxon>Sar</taxon>
        <taxon>Stramenopiles</taxon>
        <taxon>Oomycota</taxon>
        <taxon>Peronosporomycetes</taxon>
        <taxon>Peronosporales</taxon>
        <taxon>Peronosporaceae</taxon>
        <taxon>Phytophthora</taxon>
    </lineage>
</organism>
<evidence type="ECO:0000256" key="5">
    <source>
        <dbReference type="RuleBase" id="RU367124"/>
    </source>
</evidence>
<comment type="similarity">
    <text evidence="2 5">Belongs to the RxLR effector family.</text>
</comment>
<accession>G1FR96</accession>
<protein>
    <recommendedName>
        <fullName evidence="5">RxLR effector protein</fullName>
    </recommendedName>
</protein>